<keyword evidence="4" id="KW-1185">Reference proteome</keyword>
<reference evidence="3 4" key="1">
    <citation type="submission" date="2020-04" db="EMBL/GenBank/DDBJ databases">
        <title>Vibrio sp. SM6, a novel species isolated from seawater.</title>
        <authorList>
            <person name="Wang X."/>
        </authorList>
    </citation>
    <scope>NUCLEOTIDE SEQUENCE [LARGE SCALE GENOMIC DNA]</scope>
    <source>
        <strain evidence="3 4">SM6</strain>
    </source>
</reference>
<evidence type="ECO:0000256" key="1">
    <source>
        <dbReference type="ARBA" id="ARBA00008007"/>
    </source>
</evidence>
<dbReference type="CDD" id="cd06223">
    <property type="entry name" value="PRTases_typeI"/>
    <property type="match status" value="1"/>
</dbReference>
<dbReference type="InterPro" id="IPR051910">
    <property type="entry name" value="ComF/GntX_DNA_util-trans"/>
</dbReference>
<dbReference type="InterPro" id="IPR000836">
    <property type="entry name" value="PRTase_dom"/>
</dbReference>
<dbReference type="RefSeq" id="WP_168837042.1">
    <property type="nucleotide sequence ID" value="NZ_JABAIK010000014.1"/>
</dbReference>
<comment type="caution">
    <text evidence="3">The sequence shown here is derived from an EMBL/GenBank/DDBJ whole genome shotgun (WGS) entry which is preliminary data.</text>
</comment>
<feature type="domain" description="Phosphoribosyltransferase" evidence="2">
    <location>
        <begin position="140"/>
        <end position="234"/>
    </location>
</feature>
<accession>A0A7X8TSD3</accession>
<dbReference type="AlphaFoldDB" id="A0A7X8TSD3"/>
<dbReference type="Proteomes" id="UP000535589">
    <property type="component" value="Unassembled WGS sequence"/>
</dbReference>
<sequence length="235" mass="26533">MLKSFARHQIGICDLCGLPYTHGIARWCLSCAESLFDTAIHCSQCGLPLGEPAQQCGECLNTPPNWQHLVCLGDYQAPLSHYIAQLKYQGQFPVAKDLAQLLMMAIKRTQVDEVWPEALISVPMHWRRRWRRGYNHSDLLAQSLSKQLVIPYMPKALVKNRMTPTQQGQNRLQRQSNLRGTFTFGTLPSNIRHVAIVDDVVTTGSTILEITHLLHEHGVKLVDVYCLCRTSAGQM</sequence>
<comment type="similarity">
    <text evidence="1">Belongs to the ComF/GntX family.</text>
</comment>
<dbReference type="Gene3D" id="3.40.50.2020">
    <property type="match status" value="1"/>
</dbReference>
<dbReference type="SUPFAM" id="SSF53271">
    <property type="entry name" value="PRTase-like"/>
    <property type="match status" value="1"/>
</dbReference>
<organism evidence="3 4">
    <name type="scientific">Vibrio agarilyticus</name>
    <dbReference type="NCBI Taxonomy" id="2726741"/>
    <lineage>
        <taxon>Bacteria</taxon>
        <taxon>Pseudomonadati</taxon>
        <taxon>Pseudomonadota</taxon>
        <taxon>Gammaproteobacteria</taxon>
        <taxon>Vibrionales</taxon>
        <taxon>Vibrionaceae</taxon>
        <taxon>Vibrio</taxon>
    </lineage>
</organism>
<evidence type="ECO:0000313" key="4">
    <source>
        <dbReference type="Proteomes" id="UP000535589"/>
    </source>
</evidence>
<dbReference type="Pfam" id="PF00156">
    <property type="entry name" value="Pribosyltran"/>
    <property type="match status" value="1"/>
</dbReference>
<dbReference type="EMBL" id="JABAIK010000014">
    <property type="protein sequence ID" value="NLS13941.1"/>
    <property type="molecule type" value="Genomic_DNA"/>
</dbReference>
<protein>
    <submittedName>
        <fullName evidence="3">ComF family protein</fullName>
    </submittedName>
</protein>
<proteinExistence type="inferred from homology"/>
<gene>
    <name evidence="3" type="ORF">HGP28_13695</name>
</gene>
<evidence type="ECO:0000259" key="2">
    <source>
        <dbReference type="Pfam" id="PF00156"/>
    </source>
</evidence>
<dbReference type="PANTHER" id="PTHR47505:SF1">
    <property type="entry name" value="DNA UTILIZATION PROTEIN YHGH"/>
    <property type="match status" value="1"/>
</dbReference>
<evidence type="ECO:0000313" key="3">
    <source>
        <dbReference type="EMBL" id="NLS13941.1"/>
    </source>
</evidence>
<name>A0A7X8TSD3_9VIBR</name>
<dbReference type="PANTHER" id="PTHR47505">
    <property type="entry name" value="DNA UTILIZATION PROTEIN YHGH"/>
    <property type="match status" value="1"/>
</dbReference>
<dbReference type="InterPro" id="IPR029057">
    <property type="entry name" value="PRTase-like"/>
</dbReference>